<dbReference type="InterPro" id="IPR003593">
    <property type="entry name" value="AAA+_ATPase"/>
</dbReference>
<name>A0A7W5AYA7_9BACL</name>
<dbReference type="CDD" id="cd01127">
    <property type="entry name" value="TrwB_TraG_TraD_VirD4"/>
    <property type="match status" value="1"/>
</dbReference>
<keyword evidence="8" id="KW-1185">Reference proteome</keyword>
<sequence length="1330" mass="147430">MVVTVSMFYYQRSPRMHSDPGLAEIELHRPPAAPAELSFSYVSIVIPVAITAAGAAAMFMLIPKTSGSSYVLLQLVSMSTIAGSYSIPFLMHLQNKKKFRKETQERTMKYTQYLADQRAMLEALSQRRAQLLIDTNPPYADCLEMVDSRSRSVWSRIPSDPDFLKLRCGIGWASSGIHIHAPRQEGIDKDELITNAEQLAAEFHTLTDVPVTVDLNMHRVIGVVGEAEHVQSLIRSLMVQLAVHHSPDEVKIAAFFRQSERESWSWLRWLPHAWDDERRFRYMFEGPVYSAPLMDHFMAVLQRRVLTAKSAPSHDGVRIVPRYVCIVPHSAQTEQESAYSLLLHEADKAGACTIVIAPRVEQLPKECELVIEVSQQESVIRHTTSKGDSSTDRANRNVTAAGQPFAADQVELADAQRLARSMAPYRLRKSSADEIPSVLTLFDLLGIDRIETYEAEQRWQERRFPDSLPAAVGVKGGGKQVMLNLHDKIERQGHGPHGLMAGMTGSGKSEVIQTLIASLAVTYHPHDVTFMLIDYKGGGMSNTFAKLPHVVASITNLEDEGLIERAKMSLKAELERRQKLFVAAGNVQHIDEYYETPWREREPLAHLIIVIDEFAQLKKEQPEFMSELVSIAAIGRTLGVHLLLATQKPAGVVDDNIWSNSRYRICLRVQDEADSREMLKVPDAAYITNPGRGYLQVGTNELFETVQYAWSGAPYQPAGESRSHHTVIKGIKLDGRRKELKAGQRADDVPAGDADATIRGGKQLGVLIDACAVAAERAGIARLRGPWLNPLPQILTLEDLPSQAEPAGSIRLAAEVGLVDDVANQRQIPLAIDVDEGHWIVYGMPGTGKTTFIQTFLYSLALSSTPEQAHAYVLDFSRMLKDLQLLPHVGDVIQEEDEEKVTRLFGRLSQEVARRKQLLADSGTKSRLAYCRETGLQLPALITVIDGYPSFRNRFETEHEQLEAIVREGASLGIYFVLTCNKVSDLMEKVRSSFPNALAFELADPSDYHYAVGRLAKTPGELPPGRGFVKGKIPPLSFQIALAAGGGMESERARLQRDRYRELAAAWHGDKPEPIRTLPQAVLLSEIAAAPDRSDGLTIGLMAENLKPFALQLSDGPYFLIAGPMECGKTSMLTAIAQASASCYGTEELALYGCDFRRQSGGLLGIVHFPQTKGFAADETSLEEMLDRLRQEIDQRLARGSGDGQPRLLLLIDDADLLAKRISASFTITQQLEYILRNGRDLGLTVFAAGQAGELHQSWDTWLKELKMPQTGFLLGSTDVSDTQLFNLRLPYEQTGKQLPAGEGFYIKRKMTRIKAAMPVPAGQTALQGR</sequence>
<dbReference type="Pfam" id="PF01580">
    <property type="entry name" value="FtsK_SpoIIIE"/>
    <property type="match status" value="2"/>
</dbReference>
<feature type="domain" description="FtsK" evidence="6">
    <location>
        <begin position="478"/>
        <end position="676"/>
    </location>
</feature>
<evidence type="ECO:0000256" key="5">
    <source>
        <dbReference type="SAM" id="Phobius"/>
    </source>
</evidence>
<evidence type="ECO:0000256" key="1">
    <source>
        <dbReference type="ARBA" id="ARBA00022737"/>
    </source>
</evidence>
<evidence type="ECO:0000256" key="2">
    <source>
        <dbReference type="ARBA" id="ARBA00022741"/>
    </source>
</evidence>
<organism evidence="7 8">
    <name type="scientific">Paenibacillus phyllosphaerae</name>
    <dbReference type="NCBI Taxonomy" id="274593"/>
    <lineage>
        <taxon>Bacteria</taxon>
        <taxon>Bacillati</taxon>
        <taxon>Bacillota</taxon>
        <taxon>Bacilli</taxon>
        <taxon>Bacillales</taxon>
        <taxon>Paenibacillaceae</taxon>
        <taxon>Paenibacillus</taxon>
    </lineage>
</organism>
<feature type="transmembrane region" description="Helical" evidence="5">
    <location>
        <begin position="69"/>
        <end position="91"/>
    </location>
</feature>
<dbReference type="InterPro" id="IPR002543">
    <property type="entry name" value="FtsK_dom"/>
</dbReference>
<dbReference type="GO" id="GO:0005524">
    <property type="term" value="F:ATP binding"/>
    <property type="evidence" value="ECO:0007669"/>
    <property type="project" value="UniProtKB-UniRule"/>
</dbReference>
<dbReference type="EMBL" id="JACHXK010000006">
    <property type="protein sequence ID" value="MBB3110990.1"/>
    <property type="molecule type" value="Genomic_DNA"/>
</dbReference>
<dbReference type="InterPro" id="IPR023839">
    <property type="entry name" value="Firmicutes_EssC_C"/>
</dbReference>
<evidence type="ECO:0000256" key="3">
    <source>
        <dbReference type="ARBA" id="ARBA00022840"/>
    </source>
</evidence>
<keyword evidence="5" id="KW-0812">Transmembrane</keyword>
<proteinExistence type="predicted"/>
<feature type="domain" description="FtsK" evidence="6">
    <location>
        <begin position="1106"/>
        <end position="1282"/>
    </location>
</feature>
<dbReference type="RefSeq" id="WP_183600888.1">
    <property type="nucleotide sequence ID" value="NZ_JACHXK010000006.1"/>
</dbReference>
<dbReference type="NCBIfam" id="TIGR03928">
    <property type="entry name" value="T7_EssCb_Firm"/>
    <property type="match status" value="1"/>
</dbReference>
<dbReference type="GO" id="GO:0016020">
    <property type="term" value="C:membrane"/>
    <property type="evidence" value="ECO:0007669"/>
    <property type="project" value="UniProtKB-SubCell"/>
</dbReference>
<feature type="domain" description="FtsK" evidence="6">
    <location>
        <begin position="827"/>
        <end position="1009"/>
    </location>
</feature>
<feature type="binding site" evidence="4">
    <location>
        <begin position="1123"/>
        <end position="1130"/>
    </location>
    <ligand>
        <name>ATP</name>
        <dbReference type="ChEBI" id="CHEBI:30616"/>
    </ligand>
</feature>
<keyword evidence="5" id="KW-1133">Transmembrane helix</keyword>
<feature type="binding site" evidence="4">
    <location>
        <begin position="843"/>
        <end position="850"/>
    </location>
    <ligand>
        <name>ATP</name>
        <dbReference type="ChEBI" id="CHEBI:30616"/>
    </ligand>
</feature>
<protein>
    <submittedName>
        <fullName evidence="7">S-DNA-T family DNA segregation ATPase FtsK/SpoIIIE</fullName>
    </submittedName>
</protein>
<keyword evidence="3 4" id="KW-0067">ATP-binding</keyword>
<evidence type="ECO:0000313" key="7">
    <source>
        <dbReference type="EMBL" id="MBB3110990.1"/>
    </source>
</evidence>
<gene>
    <name evidence="7" type="ORF">FHS18_003058</name>
</gene>
<feature type="transmembrane region" description="Helical" evidence="5">
    <location>
        <begin position="39"/>
        <end position="62"/>
    </location>
</feature>
<dbReference type="Gene3D" id="3.40.50.300">
    <property type="entry name" value="P-loop containing nucleotide triphosphate hydrolases"/>
    <property type="match status" value="4"/>
</dbReference>
<comment type="caution">
    <text evidence="7">The sequence shown here is derived from an EMBL/GenBank/DDBJ whole genome shotgun (WGS) entry which is preliminary data.</text>
</comment>
<dbReference type="SMART" id="SM00382">
    <property type="entry name" value="AAA"/>
    <property type="match status" value="3"/>
</dbReference>
<keyword evidence="2 4" id="KW-0547">Nucleotide-binding</keyword>
<dbReference type="InterPro" id="IPR027417">
    <property type="entry name" value="P-loop_NTPase"/>
</dbReference>
<dbReference type="SUPFAM" id="SSF52540">
    <property type="entry name" value="P-loop containing nucleoside triphosphate hydrolases"/>
    <property type="match status" value="3"/>
</dbReference>
<feature type="binding site" evidence="4">
    <location>
        <begin position="502"/>
        <end position="509"/>
    </location>
    <ligand>
        <name>ATP</name>
        <dbReference type="ChEBI" id="CHEBI:30616"/>
    </ligand>
</feature>
<dbReference type="InterPro" id="IPR050206">
    <property type="entry name" value="FtsK/SpoIIIE/SftA"/>
</dbReference>
<evidence type="ECO:0000256" key="4">
    <source>
        <dbReference type="PROSITE-ProRule" id="PRU00289"/>
    </source>
</evidence>
<evidence type="ECO:0000313" key="8">
    <source>
        <dbReference type="Proteomes" id="UP000570361"/>
    </source>
</evidence>
<reference evidence="7 8" key="1">
    <citation type="submission" date="2020-08" db="EMBL/GenBank/DDBJ databases">
        <title>Genomic Encyclopedia of Type Strains, Phase III (KMG-III): the genomes of soil and plant-associated and newly described type strains.</title>
        <authorList>
            <person name="Whitman W."/>
        </authorList>
    </citation>
    <scope>NUCLEOTIDE SEQUENCE [LARGE SCALE GENOMIC DNA]</scope>
    <source>
        <strain evidence="7 8">CECT 5862</strain>
    </source>
</reference>
<dbReference type="GO" id="GO:0003677">
    <property type="term" value="F:DNA binding"/>
    <property type="evidence" value="ECO:0007669"/>
    <property type="project" value="InterPro"/>
</dbReference>
<dbReference type="PROSITE" id="PS50901">
    <property type="entry name" value="FTSK"/>
    <property type="match status" value="3"/>
</dbReference>
<accession>A0A7W5AYA7</accession>
<evidence type="ECO:0000259" key="6">
    <source>
        <dbReference type="PROSITE" id="PS50901"/>
    </source>
</evidence>
<dbReference type="PANTHER" id="PTHR22683">
    <property type="entry name" value="SPORULATION PROTEIN RELATED"/>
    <property type="match status" value="1"/>
</dbReference>
<dbReference type="Proteomes" id="UP000570361">
    <property type="component" value="Unassembled WGS sequence"/>
</dbReference>
<dbReference type="PANTHER" id="PTHR22683:SF1">
    <property type="entry name" value="TYPE VII SECRETION SYSTEM PROTEIN ESSC"/>
    <property type="match status" value="1"/>
</dbReference>
<keyword evidence="5" id="KW-0472">Membrane</keyword>
<keyword evidence="1" id="KW-0677">Repeat</keyword>